<protein>
    <recommendedName>
        <fullName evidence="13">NADH:flavin oxidoreductase/NADH oxidase N-terminal domain-containing protein</fullName>
    </recommendedName>
</protein>
<keyword evidence="7" id="KW-0560">Oxidoreductase</keyword>
<evidence type="ECO:0000256" key="7">
    <source>
        <dbReference type="ARBA" id="ARBA00023002"/>
    </source>
</evidence>
<evidence type="ECO:0000256" key="9">
    <source>
        <dbReference type="ARBA" id="ARBA00023014"/>
    </source>
</evidence>
<keyword evidence="8" id="KW-0408">Iron</keyword>
<dbReference type="GO" id="GO:0010181">
    <property type="term" value="F:FMN binding"/>
    <property type="evidence" value="ECO:0007669"/>
    <property type="project" value="InterPro"/>
</dbReference>
<name>A0A0F9GR19_9ZZZZ</name>
<dbReference type="PANTHER" id="PTHR42917:SF2">
    <property type="entry name" value="2,4-DIENOYL-COA REDUCTASE [(2E)-ENOYL-COA-PRODUCING]"/>
    <property type="match status" value="1"/>
</dbReference>
<dbReference type="Pfam" id="PF00724">
    <property type="entry name" value="Oxidored_FMN"/>
    <property type="match status" value="1"/>
</dbReference>
<dbReference type="GO" id="GO:0051536">
    <property type="term" value="F:iron-sulfur cluster binding"/>
    <property type="evidence" value="ECO:0007669"/>
    <property type="project" value="UniProtKB-KW"/>
</dbReference>
<feature type="domain" description="FAD/NAD(P)-binding" evidence="11">
    <location>
        <begin position="396"/>
        <end position="623"/>
    </location>
</feature>
<sequence length="662" mass="73599">MPKISDPITIRDMEVKNRFGYPPMLSSSHDSEGRPTEKTFAQLEQKAKGGVGIMTYEATMVDTWLRGPGMTGGNIGRAENIPVFKKMTDRIHKHDVKFGMQINKVGMIFYTFGAMANFFGFPSNVGPSSIDIEHATSAWKLMVPTWSDTIKKNNLKIKELTIEEIEQIQDLYAAGAKNVIEAGFDYVEVHSGHGTLPQTFLTPYFNRRTDKYGGSVEKRCTFIKETVAKIRENIGDEPPILVRYSADELVHDVNKIENAIEIAKILEKAGVDCLDITQGVILRSPYGITIPSYCKPGCFIHLGEDIKKHVSIPVMGVGGVNDPRHAAQIIEQERLDIINMGRQLICDAETPNKYFEGRIDDIKRCLGCLMSCGTCVYDAYSGLNYQELTPSTEKKKIVVLGGGIAGMEAARVAKLRGHEVEIFEKTDKLGGLLPLVAKEFGKERFKQISDFLEAQIKKLNISIHLNKEVTKEELSSLNPDILILATGSEATVPVNLKGKPNVITQDESILKNKDMGKDIVVWGLNAYWRGGLESIVSLAEEGYNIKAFMGSEAVVGQVIASAAGRRFWISRYLRDLKVPIYTKAKLLDVTSEGVKFLDKDKNEQFIEADSLVYCGSRIANGKVLKERFEGVAPEIKLIGDCNRPRDIQSAMTDAQKFIRSLK</sequence>
<comment type="cofactor">
    <cofactor evidence="1">
        <name>FMN</name>
        <dbReference type="ChEBI" id="CHEBI:58210"/>
    </cofactor>
</comment>
<comment type="similarity">
    <text evidence="3">In the N-terminal section; belongs to the NADH:flavin oxidoreductase/NADH oxidase family.</text>
</comment>
<proteinExistence type="inferred from homology"/>
<evidence type="ECO:0000256" key="8">
    <source>
        <dbReference type="ARBA" id="ARBA00023004"/>
    </source>
</evidence>
<evidence type="ECO:0008006" key="13">
    <source>
        <dbReference type="Google" id="ProtNLM"/>
    </source>
</evidence>
<keyword evidence="4" id="KW-0285">Flavoprotein</keyword>
<dbReference type="Pfam" id="PF07992">
    <property type="entry name" value="Pyr_redox_2"/>
    <property type="match status" value="1"/>
</dbReference>
<dbReference type="SUPFAM" id="SSF51395">
    <property type="entry name" value="FMN-linked oxidoreductases"/>
    <property type="match status" value="1"/>
</dbReference>
<dbReference type="CDD" id="cd02803">
    <property type="entry name" value="OYE_like_FMN_family"/>
    <property type="match status" value="1"/>
</dbReference>
<dbReference type="Gene3D" id="3.50.50.60">
    <property type="entry name" value="FAD/NAD(P)-binding domain"/>
    <property type="match status" value="1"/>
</dbReference>
<dbReference type="PANTHER" id="PTHR42917">
    <property type="entry name" value="2,4-DIENOYL-COA REDUCTASE"/>
    <property type="match status" value="1"/>
</dbReference>
<keyword evidence="9" id="KW-0411">Iron-sulfur</keyword>
<gene>
    <name evidence="12" type="ORF">LCGC14_1796370</name>
</gene>
<evidence type="ECO:0000259" key="10">
    <source>
        <dbReference type="Pfam" id="PF00724"/>
    </source>
</evidence>
<dbReference type="GO" id="GO:0016491">
    <property type="term" value="F:oxidoreductase activity"/>
    <property type="evidence" value="ECO:0007669"/>
    <property type="project" value="UniProtKB-KW"/>
</dbReference>
<evidence type="ECO:0000256" key="5">
    <source>
        <dbReference type="ARBA" id="ARBA00022643"/>
    </source>
</evidence>
<dbReference type="EMBL" id="LAZR01017242">
    <property type="protein sequence ID" value="KKM01244.1"/>
    <property type="molecule type" value="Genomic_DNA"/>
</dbReference>
<dbReference type="Gene3D" id="3.40.50.720">
    <property type="entry name" value="NAD(P)-binding Rossmann-like Domain"/>
    <property type="match status" value="1"/>
</dbReference>
<evidence type="ECO:0000256" key="3">
    <source>
        <dbReference type="ARBA" id="ARBA00011048"/>
    </source>
</evidence>
<dbReference type="SUPFAM" id="SSF51905">
    <property type="entry name" value="FAD/NAD(P)-binding domain"/>
    <property type="match status" value="1"/>
</dbReference>
<feature type="domain" description="NADH:flavin oxidoreductase/NADH oxidase N-terminal" evidence="10">
    <location>
        <begin position="6"/>
        <end position="358"/>
    </location>
</feature>
<organism evidence="12">
    <name type="scientific">marine sediment metagenome</name>
    <dbReference type="NCBI Taxonomy" id="412755"/>
    <lineage>
        <taxon>unclassified sequences</taxon>
        <taxon>metagenomes</taxon>
        <taxon>ecological metagenomes</taxon>
    </lineage>
</organism>
<accession>A0A0F9GR19</accession>
<dbReference type="AlphaFoldDB" id="A0A0F9GR19"/>
<comment type="caution">
    <text evidence="12">The sequence shown here is derived from an EMBL/GenBank/DDBJ whole genome shotgun (WGS) entry which is preliminary data.</text>
</comment>
<evidence type="ECO:0000259" key="11">
    <source>
        <dbReference type="Pfam" id="PF07992"/>
    </source>
</evidence>
<comment type="cofactor">
    <cofactor evidence="2">
        <name>[4Fe-4S] cluster</name>
        <dbReference type="ChEBI" id="CHEBI:49883"/>
    </cofactor>
</comment>
<evidence type="ECO:0000256" key="6">
    <source>
        <dbReference type="ARBA" id="ARBA00022723"/>
    </source>
</evidence>
<reference evidence="12" key="1">
    <citation type="journal article" date="2015" name="Nature">
        <title>Complex archaea that bridge the gap between prokaryotes and eukaryotes.</title>
        <authorList>
            <person name="Spang A."/>
            <person name="Saw J.H."/>
            <person name="Jorgensen S.L."/>
            <person name="Zaremba-Niedzwiedzka K."/>
            <person name="Martijn J."/>
            <person name="Lind A.E."/>
            <person name="van Eijk R."/>
            <person name="Schleper C."/>
            <person name="Guy L."/>
            <person name="Ettema T.J."/>
        </authorList>
    </citation>
    <scope>NUCLEOTIDE SEQUENCE</scope>
</reference>
<dbReference type="InterPro" id="IPR013785">
    <property type="entry name" value="Aldolase_TIM"/>
</dbReference>
<dbReference type="InterPro" id="IPR051793">
    <property type="entry name" value="NADH:flavin_oxidoreductase"/>
</dbReference>
<evidence type="ECO:0000256" key="1">
    <source>
        <dbReference type="ARBA" id="ARBA00001917"/>
    </source>
</evidence>
<dbReference type="InterPro" id="IPR001155">
    <property type="entry name" value="OxRdtase_FMN_N"/>
</dbReference>
<keyword evidence="5" id="KW-0288">FMN</keyword>
<evidence type="ECO:0000256" key="2">
    <source>
        <dbReference type="ARBA" id="ARBA00001966"/>
    </source>
</evidence>
<dbReference type="GO" id="GO:0046872">
    <property type="term" value="F:metal ion binding"/>
    <property type="evidence" value="ECO:0007669"/>
    <property type="project" value="UniProtKB-KW"/>
</dbReference>
<dbReference type="Gene3D" id="3.20.20.70">
    <property type="entry name" value="Aldolase class I"/>
    <property type="match status" value="1"/>
</dbReference>
<evidence type="ECO:0000313" key="12">
    <source>
        <dbReference type="EMBL" id="KKM01244.1"/>
    </source>
</evidence>
<evidence type="ECO:0000256" key="4">
    <source>
        <dbReference type="ARBA" id="ARBA00022630"/>
    </source>
</evidence>
<dbReference type="InterPro" id="IPR023753">
    <property type="entry name" value="FAD/NAD-binding_dom"/>
</dbReference>
<dbReference type="InterPro" id="IPR036188">
    <property type="entry name" value="FAD/NAD-bd_sf"/>
</dbReference>
<keyword evidence="6" id="KW-0479">Metal-binding</keyword>